<organism evidence="7 8">
    <name type="scientific">Asanoa iriomotensis</name>
    <dbReference type="NCBI Taxonomy" id="234613"/>
    <lineage>
        <taxon>Bacteria</taxon>
        <taxon>Bacillati</taxon>
        <taxon>Actinomycetota</taxon>
        <taxon>Actinomycetes</taxon>
        <taxon>Micromonosporales</taxon>
        <taxon>Micromonosporaceae</taxon>
        <taxon>Asanoa</taxon>
    </lineage>
</organism>
<feature type="domain" description="O-methyltransferase C-terminal" evidence="5">
    <location>
        <begin position="101"/>
        <end position="255"/>
    </location>
</feature>
<gene>
    <name evidence="7" type="ORF">Air01nite_42650</name>
</gene>
<dbReference type="InterPro" id="IPR001077">
    <property type="entry name" value="COMT_C"/>
</dbReference>
<name>A0ABQ4C5W6_9ACTN</name>
<evidence type="ECO:0000256" key="2">
    <source>
        <dbReference type="ARBA" id="ARBA00022679"/>
    </source>
</evidence>
<dbReference type="InterPro" id="IPR016461">
    <property type="entry name" value="COMT-like"/>
</dbReference>
<dbReference type="InterPro" id="IPR036390">
    <property type="entry name" value="WH_DNA-bd_sf"/>
</dbReference>
<accession>A0ABQ4C5W6</accession>
<evidence type="ECO:0000256" key="1">
    <source>
        <dbReference type="ARBA" id="ARBA00022603"/>
    </source>
</evidence>
<evidence type="ECO:0008006" key="9">
    <source>
        <dbReference type="Google" id="ProtNLM"/>
    </source>
</evidence>
<dbReference type="SUPFAM" id="SSF53335">
    <property type="entry name" value="S-adenosyl-L-methionine-dependent methyltransferases"/>
    <property type="match status" value="2"/>
</dbReference>
<dbReference type="Pfam" id="PF08100">
    <property type="entry name" value="Dimerisation"/>
    <property type="match status" value="1"/>
</dbReference>
<evidence type="ECO:0000259" key="5">
    <source>
        <dbReference type="Pfam" id="PF00891"/>
    </source>
</evidence>
<keyword evidence="8" id="KW-1185">Reference proteome</keyword>
<evidence type="ECO:0000259" key="6">
    <source>
        <dbReference type="Pfam" id="PF08100"/>
    </source>
</evidence>
<feature type="region of interest" description="Disordered" evidence="4">
    <location>
        <begin position="254"/>
        <end position="357"/>
    </location>
</feature>
<keyword evidence="2" id="KW-0808">Transferase</keyword>
<evidence type="ECO:0000256" key="4">
    <source>
        <dbReference type="SAM" id="MobiDB-lite"/>
    </source>
</evidence>
<dbReference type="Gene3D" id="1.10.10.10">
    <property type="entry name" value="Winged helix-like DNA-binding domain superfamily/Winged helix DNA-binding domain"/>
    <property type="match status" value="1"/>
</dbReference>
<dbReference type="EMBL" id="BONC01000030">
    <property type="protein sequence ID" value="GIF58170.1"/>
    <property type="molecule type" value="Genomic_DNA"/>
</dbReference>
<feature type="compositionally biased region" description="Basic and acidic residues" evidence="4">
    <location>
        <begin position="254"/>
        <end position="310"/>
    </location>
</feature>
<feature type="domain" description="O-methyltransferase dimerisation" evidence="6">
    <location>
        <begin position="7"/>
        <end position="76"/>
    </location>
</feature>
<feature type="domain" description="O-methyltransferase C-terminal" evidence="5">
    <location>
        <begin position="356"/>
        <end position="409"/>
    </location>
</feature>
<proteinExistence type="predicted"/>
<dbReference type="PANTHER" id="PTHR43712:SF2">
    <property type="entry name" value="O-METHYLTRANSFERASE CICE"/>
    <property type="match status" value="1"/>
</dbReference>
<evidence type="ECO:0000313" key="8">
    <source>
        <dbReference type="Proteomes" id="UP000624325"/>
    </source>
</evidence>
<dbReference type="InterPro" id="IPR012967">
    <property type="entry name" value="COMT_dimerisation"/>
</dbReference>
<evidence type="ECO:0000256" key="3">
    <source>
        <dbReference type="ARBA" id="ARBA00022691"/>
    </source>
</evidence>
<sequence length="430" mass="44800">MAPLADLVTPMAVRVAATLRLADLIAGGVSRVEDLASRSGTDRDALGRLLRHLAGHGVFAEPSPGEFALTDVSSLLRSDHPAGMRTAFALDEFGGRMDLAFTELLHTIRTGMPAWEAAFGTPYWDWLAAHPDMAASFDASMASSTRTTAAGAIDWSGVRHLVDVGGGTGSLVAEVLRSNPDMRATLLDLPGTVARGRAFLAEQGLADRCEFAGQSFFDPLPAGGDVYLLCAVLHDWPDEQATTILRRCAEAARADAEEHGAPTDQRGTDTEEHGAATHQHGADTEERDAATHQHGTPTDHHPADTEEHGAATHQHGTPSDQRSAGAEERGAPTDQRGAATDRRAAAAGAGGSATRAGGAGGRVVIVESHGTAGDDPATFAEMDLRMLVLAGGRERTVEDYSALAARAGLTTAAVHPAGSGLVVIDCRVAR</sequence>
<dbReference type="PROSITE" id="PS51683">
    <property type="entry name" value="SAM_OMT_II"/>
    <property type="match status" value="1"/>
</dbReference>
<dbReference type="Pfam" id="PF00891">
    <property type="entry name" value="Methyltransf_2"/>
    <property type="match status" value="2"/>
</dbReference>
<protein>
    <recommendedName>
        <fullName evidence="9">O-methyltransferase</fullName>
    </recommendedName>
</protein>
<evidence type="ECO:0000313" key="7">
    <source>
        <dbReference type="EMBL" id="GIF58170.1"/>
    </source>
</evidence>
<dbReference type="InterPro" id="IPR036388">
    <property type="entry name" value="WH-like_DNA-bd_sf"/>
</dbReference>
<dbReference type="SUPFAM" id="SSF46785">
    <property type="entry name" value="Winged helix' DNA-binding domain"/>
    <property type="match status" value="1"/>
</dbReference>
<reference evidence="7 8" key="1">
    <citation type="submission" date="2021-01" db="EMBL/GenBank/DDBJ databases">
        <title>Whole genome shotgun sequence of Asanoa iriomotensis NBRC 100142.</title>
        <authorList>
            <person name="Komaki H."/>
            <person name="Tamura T."/>
        </authorList>
    </citation>
    <scope>NUCLEOTIDE SEQUENCE [LARGE SCALE GENOMIC DNA]</scope>
    <source>
        <strain evidence="7 8">NBRC 100142</strain>
    </source>
</reference>
<dbReference type="Proteomes" id="UP000624325">
    <property type="component" value="Unassembled WGS sequence"/>
</dbReference>
<keyword evidence="3" id="KW-0949">S-adenosyl-L-methionine</keyword>
<keyword evidence="1" id="KW-0489">Methyltransferase</keyword>
<dbReference type="PANTHER" id="PTHR43712">
    <property type="entry name" value="PUTATIVE (AFU_ORTHOLOGUE AFUA_4G14580)-RELATED"/>
    <property type="match status" value="1"/>
</dbReference>
<comment type="caution">
    <text evidence="7">The sequence shown here is derived from an EMBL/GenBank/DDBJ whole genome shotgun (WGS) entry which is preliminary data.</text>
</comment>
<dbReference type="Gene3D" id="3.40.50.150">
    <property type="entry name" value="Vaccinia Virus protein VP39"/>
    <property type="match status" value="2"/>
</dbReference>
<dbReference type="InterPro" id="IPR029063">
    <property type="entry name" value="SAM-dependent_MTases_sf"/>
</dbReference>